<sequence length="76" mass="8388">MDLCIRISAEQRNLSAGRGLQPNAIKLSPQKKSWETNTHDVIPQNPPHKGTGTGLMALGLQPRPAQKAFFLTLRIK</sequence>
<dbReference type="AlphaFoldDB" id="A0A0A6PHP1"/>
<protein>
    <submittedName>
        <fullName evidence="2">Uncharacterized protein</fullName>
    </submittedName>
</protein>
<keyword evidence="3" id="KW-1185">Reference proteome</keyword>
<evidence type="ECO:0000313" key="2">
    <source>
        <dbReference type="EMBL" id="KHD09724.1"/>
    </source>
</evidence>
<evidence type="ECO:0000313" key="3">
    <source>
        <dbReference type="Proteomes" id="UP000030428"/>
    </source>
</evidence>
<name>A0A0A6PHP1_9GAMM</name>
<comment type="caution">
    <text evidence="2">The sequence shown here is derived from an EMBL/GenBank/DDBJ whole genome shotgun (WGS) entry which is preliminary data.</text>
</comment>
<reference evidence="2 3" key="1">
    <citation type="journal article" date="2016" name="Front. Microbiol.">
        <title>Single-Cell (Meta-)Genomics of a Dimorphic Candidatus Thiomargarita nelsonii Reveals Genomic Plasticity.</title>
        <authorList>
            <person name="Flood B.E."/>
            <person name="Fliss P."/>
            <person name="Jones D.S."/>
            <person name="Dick G.J."/>
            <person name="Jain S."/>
            <person name="Kaster A.K."/>
            <person name="Winkel M."/>
            <person name="Mussmann M."/>
            <person name="Bailey J."/>
        </authorList>
    </citation>
    <scope>NUCLEOTIDE SEQUENCE [LARGE SCALE GENOMIC DNA]</scope>
    <source>
        <strain evidence="2">Hydrate Ridge</strain>
    </source>
</reference>
<dbReference type="Proteomes" id="UP000030428">
    <property type="component" value="Unassembled WGS sequence"/>
</dbReference>
<gene>
    <name evidence="2" type="ORF">PN36_13245</name>
</gene>
<accession>A0A0A6PHP1</accession>
<evidence type="ECO:0000256" key="1">
    <source>
        <dbReference type="SAM" id="MobiDB-lite"/>
    </source>
</evidence>
<proteinExistence type="predicted"/>
<organism evidence="2 3">
    <name type="scientific">Candidatus Thiomargarita nelsonii</name>
    <dbReference type="NCBI Taxonomy" id="1003181"/>
    <lineage>
        <taxon>Bacteria</taxon>
        <taxon>Pseudomonadati</taxon>
        <taxon>Pseudomonadota</taxon>
        <taxon>Gammaproteobacteria</taxon>
        <taxon>Thiotrichales</taxon>
        <taxon>Thiotrichaceae</taxon>
        <taxon>Thiomargarita</taxon>
    </lineage>
</organism>
<feature type="region of interest" description="Disordered" evidence="1">
    <location>
        <begin position="30"/>
        <end position="54"/>
    </location>
</feature>
<dbReference type="EMBL" id="JSZA02000044">
    <property type="protein sequence ID" value="KHD09724.1"/>
    <property type="molecule type" value="Genomic_DNA"/>
</dbReference>